<dbReference type="InterPro" id="IPR029132">
    <property type="entry name" value="CBAH/NAAA_C"/>
</dbReference>
<dbReference type="InterPro" id="IPR029055">
    <property type="entry name" value="Ntn_hydrolases_N"/>
</dbReference>
<dbReference type="AlphaFoldDB" id="A0A6C0EGU3"/>
<evidence type="ECO:0000259" key="3">
    <source>
        <dbReference type="Pfam" id="PF02275"/>
    </source>
</evidence>
<dbReference type="InterPro" id="IPR052193">
    <property type="entry name" value="Peptidase_C59"/>
</dbReference>
<sequence length="324" mass="37110">MCSGIRIICKDGSVLLCRTMEFGIELQYNISKTKNIIGITTDNYYVDGVNKHGLGVMTFYFPGFNQYIDVNSISESNIVPLPSLAVANYLLENATSIKDIKRLASNMRVTTEKYKKFNMVMPFHWFCADKSGECIMLECINGVPTVYDNKLGISTNSPTYPEHLISLQAYPDFSQYNSDKKNISEGTGMLGLPGDFTSISRFIRLNVFQQFHDKPKNVLDGISTSFHILNNFDIVKGFVIDKKTKVEEFTQYTIVYDLGHFDGWFKPYGEPTIRKLRNPKQIFFASYIKKNKHGYKLVKCKNTKTLKTCREKSKKKSRRSNKTK</sequence>
<keyword evidence="2" id="KW-0378">Hydrolase</keyword>
<reference evidence="4" key="1">
    <citation type="journal article" date="2020" name="Nature">
        <title>Giant virus diversity and host interactions through global metagenomics.</title>
        <authorList>
            <person name="Schulz F."/>
            <person name="Roux S."/>
            <person name="Paez-Espino D."/>
            <person name="Jungbluth S."/>
            <person name="Walsh D.A."/>
            <person name="Denef V.J."/>
            <person name="McMahon K.D."/>
            <person name="Konstantinidis K.T."/>
            <person name="Eloe-Fadrosh E.A."/>
            <person name="Kyrpides N.C."/>
            <person name="Woyke T."/>
        </authorList>
    </citation>
    <scope>NUCLEOTIDE SEQUENCE</scope>
    <source>
        <strain evidence="4">GVMAG-M-3300023179-33</strain>
    </source>
</reference>
<organism evidence="4">
    <name type="scientific">viral metagenome</name>
    <dbReference type="NCBI Taxonomy" id="1070528"/>
    <lineage>
        <taxon>unclassified sequences</taxon>
        <taxon>metagenomes</taxon>
        <taxon>organismal metagenomes</taxon>
    </lineage>
</organism>
<dbReference type="Gene3D" id="3.60.60.10">
    <property type="entry name" value="Penicillin V Acylase, Chain A"/>
    <property type="match status" value="1"/>
</dbReference>
<dbReference type="SUPFAM" id="SSF56235">
    <property type="entry name" value="N-terminal nucleophile aminohydrolases (Ntn hydrolases)"/>
    <property type="match status" value="1"/>
</dbReference>
<name>A0A6C0EGU3_9ZZZZ</name>
<dbReference type="EMBL" id="MN739823">
    <property type="protein sequence ID" value="QHT27489.1"/>
    <property type="molecule type" value="Genomic_DNA"/>
</dbReference>
<evidence type="ECO:0000313" key="4">
    <source>
        <dbReference type="EMBL" id="QHT27489.1"/>
    </source>
</evidence>
<comment type="similarity">
    <text evidence="1">Belongs to the peptidase C59 family.</text>
</comment>
<protein>
    <recommendedName>
        <fullName evidence="3">Choloylglycine hydrolase/NAAA C-terminal domain-containing protein</fullName>
    </recommendedName>
</protein>
<evidence type="ECO:0000256" key="2">
    <source>
        <dbReference type="ARBA" id="ARBA00022801"/>
    </source>
</evidence>
<evidence type="ECO:0000256" key="1">
    <source>
        <dbReference type="ARBA" id="ARBA00006625"/>
    </source>
</evidence>
<dbReference type="GO" id="GO:0016787">
    <property type="term" value="F:hydrolase activity"/>
    <property type="evidence" value="ECO:0007669"/>
    <property type="project" value="UniProtKB-KW"/>
</dbReference>
<feature type="domain" description="Choloylglycine hydrolase/NAAA C-terminal" evidence="3">
    <location>
        <begin position="15"/>
        <end position="275"/>
    </location>
</feature>
<accession>A0A6C0EGU3</accession>
<proteinExistence type="inferred from homology"/>
<dbReference type="PANTHER" id="PTHR35527">
    <property type="entry name" value="CHOLOYLGLYCINE HYDROLASE"/>
    <property type="match status" value="1"/>
</dbReference>
<dbReference type="PANTHER" id="PTHR35527:SF2">
    <property type="entry name" value="HYDROLASE"/>
    <property type="match status" value="1"/>
</dbReference>
<dbReference type="Pfam" id="PF02275">
    <property type="entry name" value="CBAH"/>
    <property type="match status" value="1"/>
</dbReference>